<keyword evidence="4 7" id="KW-0378">Hydrolase</keyword>
<protein>
    <recommendedName>
        <fullName evidence="9">Peptidase M3A/M3B catalytic domain-containing protein</fullName>
    </recommendedName>
</protein>
<evidence type="ECO:0000256" key="3">
    <source>
        <dbReference type="ARBA" id="ARBA00022723"/>
    </source>
</evidence>
<dbReference type="PANTHER" id="PTHR11804">
    <property type="entry name" value="PROTEASE M3 THIMET OLIGOPEPTIDASE-RELATED"/>
    <property type="match status" value="1"/>
</dbReference>
<dbReference type="InterPro" id="IPR045090">
    <property type="entry name" value="Pept_M3A_M3B"/>
</dbReference>
<feature type="domain" description="Peptidase M3A/M3B catalytic" evidence="9">
    <location>
        <begin position="353"/>
        <end position="819"/>
    </location>
</feature>
<dbReference type="GO" id="GO:0046872">
    <property type="term" value="F:metal ion binding"/>
    <property type="evidence" value="ECO:0007669"/>
    <property type="project" value="UniProtKB-UniRule"/>
</dbReference>
<evidence type="ECO:0000256" key="2">
    <source>
        <dbReference type="ARBA" id="ARBA00022670"/>
    </source>
</evidence>
<evidence type="ECO:0000256" key="7">
    <source>
        <dbReference type="RuleBase" id="RU003435"/>
    </source>
</evidence>
<dbReference type="Proteomes" id="UP000256970">
    <property type="component" value="Unassembled WGS sequence"/>
</dbReference>
<organism evidence="10 11">
    <name type="scientific">Tetradesmus obliquus</name>
    <name type="common">Green alga</name>
    <name type="synonym">Acutodesmus obliquus</name>
    <dbReference type="NCBI Taxonomy" id="3088"/>
    <lineage>
        <taxon>Eukaryota</taxon>
        <taxon>Viridiplantae</taxon>
        <taxon>Chlorophyta</taxon>
        <taxon>core chlorophytes</taxon>
        <taxon>Chlorophyceae</taxon>
        <taxon>CS clade</taxon>
        <taxon>Sphaeropleales</taxon>
        <taxon>Scenedesmaceae</taxon>
        <taxon>Tetradesmus</taxon>
    </lineage>
</organism>
<dbReference type="InterPro" id="IPR024079">
    <property type="entry name" value="MetalloPept_cat_dom_sf"/>
</dbReference>
<proteinExistence type="inferred from homology"/>
<evidence type="ECO:0000256" key="1">
    <source>
        <dbReference type="ARBA" id="ARBA00006040"/>
    </source>
</evidence>
<keyword evidence="8" id="KW-0732">Signal</keyword>
<evidence type="ECO:0000256" key="8">
    <source>
        <dbReference type="SAM" id="SignalP"/>
    </source>
</evidence>
<comment type="similarity">
    <text evidence="1 7">Belongs to the peptidase M3 family.</text>
</comment>
<dbReference type="SUPFAM" id="SSF55486">
    <property type="entry name" value="Metalloproteases ('zincins'), catalytic domain"/>
    <property type="match status" value="1"/>
</dbReference>
<dbReference type="GO" id="GO:0006518">
    <property type="term" value="P:peptide metabolic process"/>
    <property type="evidence" value="ECO:0007669"/>
    <property type="project" value="TreeGrafter"/>
</dbReference>
<evidence type="ECO:0000256" key="4">
    <source>
        <dbReference type="ARBA" id="ARBA00022801"/>
    </source>
</evidence>
<name>A0A383VBC8_TETOB</name>
<keyword evidence="3 7" id="KW-0479">Metal-binding</keyword>
<evidence type="ECO:0000256" key="5">
    <source>
        <dbReference type="ARBA" id="ARBA00022833"/>
    </source>
</evidence>
<dbReference type="InterPro" id="IPR024077">
    <property type="entry name" value="Neurolysin/TOP_dom2"/>
</dbReference>
<reference evidence="10 11" key="1">
    <citation type="submission" date="2016-10" db="EMBL/GenBank/DDBJ databases">
        <authorList>
            <person name="Cai Z."/>
        </authorList>
    </citation>
    <scope>NUCLEOTIDE SEQUENCE [LARGE SCALE GENOMIC DNA]</scope>
</reference>
<dbReference type="EMBL" id="FNXT01000162">
    <property type="protein sequence ID" value="SZX61656.1"/>
    <property type="molecule type" value="Genomic_DNA"/>
</dbReference>
<comment type="cofactor">
    <cofactor evidence="7">
        <name>Zn(2+)</name>
        <dbReference type="ChEBI" id="CHEBI:29105"/>
    </cofactor>
    <text evidence="7">Binds 1 zinc ion.</text>
</comment>
<dbReference type="InterPro" id="IPR001567">
    <property type="entry name" value="Pept_M3A_M3B_dom"/>
</dbReference>
<dbReference type="Gene3D" id="1.10.1370.10">
    <property type="entry name" value="Neurolysin, domain 3"/>
    <property type="match status" value="1"/>
</dbReference>
<dbReference type="Pfam" id="PF01432">
    <property type="entry name" value="Peptidase_M3"/>
    <property type="match status" value="1"/>
</dbReference>
<keyword evidence="2 7" id="KW-0645">Protease</keyword>
<evidence type="ECO:0000313" key="10">
    <source>
        <dbReference type="EMBL" id="SZX61656.1"/>
    </source>
</evidence>
<keyword evidence="6 7" id="KW-0482">Metalloprotease</keyword>
<dbReference type="Gene3D" id="3.40.390.10">
    <property type="entry name" value="Collagenase (Catalytic Domain)"/>
    <property type="match status" value="1"/>
</dbReference>
<sequence length="829" mass="91138">MRLRFLAFTSALILLSGALGGNATSITKVLQPLQQHGCSLQYQPGGMTVSLSPAMQKRCQRRFRRKQLSARRAAVGIASLSAAADPSAGSSVNPLLSSETPPNWDQIMGGVSKSETDTAMYIVNAITQLAAAAPLGNSSGMPGEEVASLLGLEQALRNSSSSGNGTLANFSAVVLPLTQIRLRLDSVYQQINQLEYLTSEVVGNAIDTTSPMQTAFEQRLLQSNDTYAALLNLSRPGVLNRTEEVRVVRGLLQAMQAAGAGQPSNRLARLNDIERRLTALQNQFMDNLQASQEGFGLVVRNEAVLGGLPASVIAAARQNALDANVTATGFNRSGPWLFKFDGATADFVVPFADNRQLRQAVFNATLNLAGSGALDNSPVVSQILAWRQTKASLLGFRGNYAQFKFARMMASLGQANATLYNFAAAARRKAQVEIDLITQFAADKNATLPLEPWDVKYWRERYKLDTFKVDQAALREYLMVDNVLNGMFQMASKLYGVTFVHNTGATAWDAEVLVYNVTDNASNGTLGIMYFDLYTRDGKDSGGFTMGIIDGARFWRAANPAYVSGTKSPIRDSNAWLTAAQRQLPVVTLALNQANPDQNGLALMWLDDVGYLFHEFGHGLHHILTTTPYGLACGERNIEFDAAETVSMFQEKWAWEKSTFLSFARHYKTGEQLSEDTYNNVMQMRRFGQGIYLIEDIIKAVVDLKLHSSWLSSGTETPDDIYDKTYRELAPDGLSPPGGKPLNSFDHIFGGFDYESAYYSYWWSDMMSCDLFLKFQINDESALGSNGRLFRNTFYAQGGALSPTTLFRQFMGRSYTTDAASLIQYYDLV</sequence>
<dbReference type="GO" id="GO:0006508">
    <property type="term" value="P:proteolysis"/>
    <property type="evidence" value="ECO:0007669"/>
    <property type="project" value="UniProtKB-KW"/>
</dbReference>
<keyword evidence="5 7" id="KW-0862">Zinc</keyword>
<dbReference type="PANTHER" id="PTHR11804:SF84">
    <property type="entry name" value="SACCHAROLYSIN"/>
    <property type="match status" value="1"/>
</dbReference>
<keyword evidence="11" id="KW-1185">Reference proteome</keyword>
<accession>A0A383VBC8</accession>
<feature type="chain" id="PRO_5016896351" description="Peptidase M3A/M3B catalytic domain-containing protein" evidence="8">
    <location>
        <begin position="24"/>
        <end position="829"/>
    </location>
</feature>
<evidence type="ECO:0000313" key="11">
    <source>
        <dbReference type="Proteomes" id="UP000256970"/>
    </source>
</evidence>
<gene>
    <name evidence="10" type="ORF">BQ4739_LOCUS2151</name>
</gene>
<evidence type="ECO:0000259" key="9">
    <source>
        <dbReference type="Pfam" id="PF01432"/>
    </source>
</evidence>
<feature type="signal peptide" evidence="8">
    <location>
        <begin position="1"/>
        <end position="23"/>
    </location>
</feature>
<dbReference type="GO" id="GO:0004222">
    <property type="term" value="F:metalloendopeptidase activity"/>
    <property type="evidence" value="ECO:0007669"/>
    <property type="project" value="InterPro"/>
</dbReference>
<dbReference type="AlphaFoldDB" id="A0A383VBC8"/>
<evidence type="ECO:0000256" key="6">
    <source>
        <dbReference type="ARBA" id="ARBA00023049"/>
    </source>
</evidence>